<gene>
    <name evidence="2" type="ORF">MM415B03239_0007</name>
</gene>
<name>A0A6M3LFP4_9ZZZZ</name>
<proteinExistence type="predicted"/>
<reference evidence="2" key="1">
    <citation type="submission" date="2020-03" db="EMBL/GenBank/DDBJ databases">
        <title>The deep terrestrial virosphere.</title>
        <authorList>
            <person name="Holmfeldt K."/>
            <person name="Nilsson E."/>
            <person name="Simone D."/>
            <person name="Lopez-Fernandez M."/>
            <person name="Wu X."/>
            <person name="de Brujin I."/>
            <person name="Lundin D."/>
            <person name="Andersson A."/>
            <person name="Bertilsson S."/>
            <person name="Dopson M."/>
        </authorList>
    </citation>
    <scope>NUCLEOTIDE SEQUENCE</scope>
    <source>
        <strain evidence="2">MM415B03239</strain>
    </source>
</reference>
<evidence type="ECO:0000313" key="2">
    <source>
        <dbReference type="EMBL" id="QJA91868.1"/>
    </source>
</evidence>
<dbReference type="EMBL" id="MT143020">
    <property type="protein sequence ID" value="QJA91868.1"/>
    <property type="molecule type" value="Genomic_DNA"/>
</dbReference>
<sequence length="101" mass="11642">MVGHDDPEGIIIRAADGFLSVRSNPVTKEPVKSMNVEDELIIDVPKDVDWNGITDKKELEEYALEHFGVDLNRRKTLDNMKKELKEYIEGQKEDNELEDLE</sequence>
<dbReference type="AlphaFoldDB" id="A0A6M3LFP4"/>
<dbReference type="InterPro" id="IPR059054">
    <property type="entry name" value="Inh_N"/>
</dbReference>
<feature type="domain" description="Inh N-terminal" evidence="1">
    <location>
        <begin position="55"/>
        <end position="86"/>
    </location>
</feature>
<dbReference type="Pfam" id="PF26097">
    <property type="entry name" value="Phage_Inh_N"/>
    <property type="match status" value="1"/>
</dbReference>
<organism evidence="2">
    <name type="scientific">viral metagenome</name>
    <dbReference type="NCBI Taxonomy" id="1070528"/>
    <lineage>
        <taxon>unclassified sequences</taxon>
        <taxon>metagenomes</taxon>
        <taxon>organismal metagenomes</taxon>
    </lineage>
</organism>
<protein>
    <recommendedName>
        <fullName evidence="1">Inh N-terminal domain-containing protein</fullName>
    </recommendedName>
</protein>
<accession>A0A6M3LFP4</accession>
<evidence type="ECO:0000259" key="1">
    <source>
        <dbReference type="Pfam" id="PF26097"/>
    </source>
</evidence>